<dbReference type="Gramene" id="OMO75052">
    <property type="protein sequence ID" value="OMO75052"/>
    <property type="gene ID" value="CCACVL1_16352"/>
</dbReference>
<evidence type="ECO:0000313" key="2">
    <source>
        <dbReference type="EMBL" id="OMO75052.1"/>
    </source>
</evidence>
<protein>
    <submittedName>
        <fullName evidence="2">Uncharacterized protein</fullName>
    </submittedName>
</protein>
<gene>
    <name evidence="2" type="ORF">CCACVL1_16352</name>
</gene>
<reference evidence="2 3" key="1">
    <citation type="submission" date="2013-09" db="EMBL/GenBank/DDBJ databases">
        <title>Corchorus capsularis genome sequencing.</title>
        <authorList>
            <person name="Alam M."/>
            <person name="Haque M.S."/>
            <person name="Islam M.S."/>
            <person name="Emdad E.M."/>
            <person name="Islam M.M."/>
            <person name="Ahmed B."/>
            <person name="Halim A."/>
            <person name="Hossen Q.M.M."/>
            <person name="Hossain M.Z."/>
            <person name="Ahmed R."/>
            <person name="Khan M.M."/>
            <person name="Islam R."/>
            <person name="Rashid M.M."/>
            <person name="Khan S.A."/>
            <person name="Rahman M.S."/>
            <person name="Alam M."/>
        </authorList>
    </citation>
    <scope>NUCLEOTIDE SEQUENCE [LARGE SCALE GENOMIC DNA]</scope>
    <source>
        <strain evidence="3">cv. CVL-1</strain>
        <tissue evidence="2">Whole seedling</tissue>
    </source>
</reference>
<feature type="region of interest" description="Disordered" evidence="1">
    <location>
        <begin position="49"/>
        <end position="68"/>
    </location>
</feature>
<comment type="caution">
    <text evidence="2">The sequence shown here is derived from an EMBL/GenBank/DDBJ whole genome shotgun (WGS) entry which is preliminary data.</text>
</comment>
<organism evidence="2 3">
    <name type="scientific">Corchorus capsularis</name>
    <name type="common">Jute</name>
    <dbReference type="NCBI Taxonomy" id="210143"/>
    <lineage>
        <taxon>Eukaryota</taxon>
        <taxon>Viridiplantae</taxon>
        <taxon>Streptophyta</taxon>
        <taxon>Embryophyta</taxon>
        <taxon>Tracheophyta</taxon>
        <taxon>Spermatophyta</taxon>
        <taxon>Magnoliopsida</taxon>
        <taxon>eudicotyledons</taxon>
        <taxon>Gunneridae</taxon>
        <taxon>Pentapetalae</taxon>
        <taxon>rosids</taxon>
        <taxon>malvids</taxon>
        <taxon>Malvales</taxon>
        <taxon>Malvaceae</taxon>
        <taxon>Grewioideae</taxon>
        <taxon>Apeibeae</taxon>
        <taxon>Corchorus</taxon>
    </lineage>
</organism>
<name>A0A1R3HXG5_COCAP</name>
<dbReference type="AlphaFoldDB" id="A0A1R3HXG5"/>
<sequence length="68" mass="7254">MAAATIFSGKALTPQLSSFPFPFSFLYIPSSNPRFQAIIGPSERRPLYPKPTLAISGKGTGDTPLKLG</sequence>
<accession>A0A1R3HXG5</accession>
<dbReference type="EMBL" id="AWWV01011046">
    <property type="protein sequence ID" value="OMO75052.1"/>
    <property type="molecule type" value="Genomic_DNA"/>
</dbReference>
<proteinExistence type="predicted"/>
<evidence type="ECO:0000256" key="1">
    <source>
        <dbReference type="SAM" id="MobiDB-lite"/>
    </source>
</evidence>
<keyword evidence="3" id="KW-1185">Reference proteome</keyword>
<dbReference type="Proteomes" id="UP000188268">
    <property type="component" value="Unassembled WGS sequence"/>
</dbReference>
<evidence type="ECO:0000313" key="3">
    <source>
        <dbReference type="Proteomes" id="UP000188268"/>
    </source>
</evidence>